<keyword evidence="2" id="KW-0812">Transmembrane</keyword>
<dbReference type="EMBL" id="GFAC01007848">
    <property type="protein sequence ID" value="JAT91340.1"/>
    <property type="molecule type" value="mRNA"/>
</dbReference>
<feature type="compositionally biased region" description="Polar residues" evidence="1">
    <location>
        <begin position="39"/>
        <end position="68"/>
    </location>
</feature>
<name>A0A1E1WWD8_9ACAR</name>
<evidence type="ECO:0000256" key="2">
    <source>
        <dbReference type="SAM" id="Phobius"/>
    </source>
</evidence>
<evidence type="ECO:0000313" key="3">
    <source>
        <dbReference type="EMBL" id="JAT91340.1"/>
    </source>
</evidence>
<protein>
    <submittedName>
        <fullName evidence="3">Uncharacterized protein</fullName>
    </submittedName>
</protein>
<sequence length="100" mass="10132">AGVEGVTSGNSREKDQKTIESHDGQLPQKSGSHAKVLSGTGTAPTAPNNNGITPNTVPRTEHNASATPPTKADSNPSDASSLTSSSVLLGAIIIILFTLL</sequence>
<feature type="non-terminal residue" evidence="3">
    <location>
        <position position="1"/>
    </location>
</feature>
<accession>A0A1E1WWD8</accession>
<keyword evidence="2" id="KW-0472">Membrane</keyword>
<feature type="region of interest" description="Disordered" evidence="1">
    <location>
        <begin position="1"/>
        <end position="82"/>
    </location>
</feature>
<feature type="transmembrane region" description="Helical" evidence="2">
    <location>
        <begin position="79"/>
        <end position="99"/>
    </location>
</feature>
<dbReference type="AlphaFoldDB" id="A0A1E1WWD8"/>
<organism evidence="3">
    <name type="scientific">Amblyomma aureolatum</name>
    <dbReference type="NCBI Taxonomy" id="187763"/>
    <lineage>
        <taxon>Eukaryota</taxon>
        <taxon>Metazoa</taxon>
        <taxon>Ecdysozoa</taxon>
        <taxon>Arthropoda</taxon>
        <taxon>Chelicerata</taxon>
        <taxon>Arachnida</taxon>
        <taxon>Acari</taxon>
        <taxon>Parasitiformes</taxon>
        <taxon>Ixodida</taxon>
        <taxon>Ixodoidea</taxon>
        <taxon>Ixodidae</taxon>
        <taxon>Amblyomminae</taxon>
        <taxon>Amblyomma</taxon>
    </lineage>
</organism>
<reference evidence="3" key="1">
    <citation type="journal article" date="2017" name="Front. Cell. Infect. Microbiol.">
        <title>The Distinct Transcriptional Response of the Midgut of Amblyomma sculptum and Amblyomma aureolatum Ticks to Rickettsia rickettsii Correlates to Their Differences in Susceptibility to Infection.</title>
        <authorList>
            <person name="Martins L.A."/>
            <person name="Galletti M.F.B.M."/>
            <person name="Ribeiro J.M."/>
            <person name="Fujita A."/>
            <person name="Costa F.B."/>
            <person name="Labruna M.B."/>
            <person name="Daffre S."/>
            <person name="Fogaca A.C."/>
        </authorList>
    </citation>
    <scope>NUCLEOTIDE SEQUENCE</scope>
</reference>
<evidence type="ECO:0000256" key="1">
    <source>
        <dbReference type="SAM" id="MobiDB-lite"/>
    </source>
</evidence>
<proteinExistence type="evidence at transcript level"/>
<feature type="compositionally biased region" description="Basic and acidic residues" evidence="1">
    <location>
        <begin position="11"/>
        <end position="23"/>
    </location>
</feature>
<keyword evidence="2" id="KW-1133">Transmembrane helix</keyword>